<dbReference type="Proteomes" id="UP001597287">
    <property type="component" value="Unassembled WGS sequence"/>
</dbReference>
<organism evidence="2 3">
    <name type="scientific">Delftia deserti</name>
    <dbReference type="NCBI Taxonomy" id="1651218"/>
    <lineage>
        <taxon>Bacteria</taxon>
        <taxon>Pseudomonadati</taxon>
        <taxon>Pseudomonadota</taxon>
        <taxon>Betaproteobacteria</taxon>
        <taxon>Burkholderiales</taxon>
        <taxon>Comamonadaceae</taxon>
        <taxon>Delftia</taxon>
    </lineage>
</organism>
<feature type="non-terminal residue" evidence="2">
    <location>
        <position position="1"/>
    </location>
</feature>
<comment type="caution">
    <text evidence="2">The sequence shown here is derived from an EMBL/GenBank/DDBJ whole genome shotgun (WGS) entry which is preliminary data.</text>
</comment>
<evidence type="ECO:0000313" key="3">
    <source>
        <dbReference type="Proteomes" id="UP001597287"/>
    </source>
</evidence>
<reference evidence="3" key="1">
    <citation type="journal article" date="2019" name="Int. J. Syst. Evol. Microbiol.">
        <title>The Global Catalogue of Microorganisms (GCM) 10K type strain sequencing project: providing services to taxonomists for standard genome sequencing and annotation.</title>
        <authorList>
            <consortium name="The Broad Institute Genomics Platform"/>
            <consortium name="The Broad Institute Genome Sequencing Center for Infectious Disease"/>
            <person name="Wu L."/>
            <person name="Ma J."/>
        </authorList>
    </citation>
    <scope>NUCLEOTIDE SEQUENCE [LARGE SCALE GENOMIC DNA]</scope>
    <source>
        <strain evidence="3">CCUG 62793</strain>
    </source>
</reference>
<accession>A0ABW5EQ93</accession>
<protein>
    <submittedName>
        <fullName evidence="2">Uncharacterized protein</fullName>
    </submittedName>
</protein>
<feature type="compositionally biased region" description="Low complexity" evidence="1">
    <location>
        <begin position="1"/>
        <end position="10"/>
    </location>
</feature>
<sequence length="60" mass="6667">HAQATQQLAELEARKPLPLSDEQIDDLHGEANRGFDIGREEYFKAFRDAERSHGITGGSS</sequence>
<proteinExistence type="predicted"/>
<feature type="region of interest" description="Disordered" evidence="1">
    <location>
        <begin position="1"/>
        <end position="32"/>
    </location>
</feature>
<gene>
    <name evidence="2" type="ORF">ACFSPV_14155</name>
</gene>
<evidence type="ECO:0000313" key="2">
    <source>
        <dbReference type="EMBL" id="MFD2319851.1"/>
    </source>
</evidence>
<name>A0ABW5EQ93_9BURK</name>
<keyword evidence="3" id="KW-1185">Reference proteome</keyword>
<evidence type="ECO:0000256" key="1">
    <source>
        <dbReference type="SAM" id="MobiDB-lite"/>
    </source>
</evidence>
<dbReference type="EMBL" id="JBHUIG010000013">
    <property type="protein sequence ID" value="MFD2319851.1"/>
    <property type="molecule type" value="Genomic_DNA"/>
</dbReference>